<gene>
    <name evidence="2" type="ORF">CALK_2008</name>
</gene>
<keyword evidence="3" id="KW-1185">Reference proteome</keyword>
<dbReference type="InterPro" id="IPR027417">
    <property type="entry name" value="P-loop_NTPase"/>
</dbReference>
<evidence type="ECO:0000259" key="1">
    <source>
        <dbReference type="Pfam" id="PF13614"/>
    </source>
</evidence>
<dbReference type="RefSeq" id="WP_022637426.1">
    <property type="nucleotide sequence ID" value="NZ_ASJR01000019.1"/>
</dbReference>
<dbReference type="EMBL" id="ASJR01000019">
    <property type="protein sequence ID" value="ERP31127.1"/>
    <property type="molecule type" value="Genomic_DNA"/>
</dbReference>
<evidence type="ECO:0000313" key="2">
    <source>
        <dbReference type="EMBL" id="ERP31127.1"/>
    </source>
</evidence>
<dbReference type="CDD" id="cd02042">
    <property type="entry name" value="ParAB_family"/>
    <property type="match status" value="1"/>
</dbReference>
<dbReference type="PANTHER" id="PTHR13696">
    <property type="entry name" value="P-LOOP CONTAINING NUCLEOSIDE TRIPHOSPHATE HYDROLASE"/>
    <property type="match status" value="1"/>
</dbReference>
<dbReference type="InterPro" id="IPR050678">
    <property type="entry name" value="DNA_Partitioning_ATPase"/>
</dbReference>
<dbReference type="PANTHER" id="PTHR13696:SF52">
    <property type="entry name" value="PARA FAMILY PROTEIN CT_582"/>
    <property type="match status" value="1"/>
</dbReference>
<dbReference type="STRING" id="1313304.CALK_2008"/>
<dbReference type="SUPFAM" id="SSF52540">
    <property type="entry name" value="P-loop containing nucleoside triphosphate hydrolases"/>
    <property type="match status" value="1"/>
</dbReference>
<organism evidence="2 3">
    <name type="scientific">Chitinivibrio alkaliphilus ACht1</name>
    <dbReference type="NCBI Taxonomy" id="1313304"/>
    <lineage>
        <taxon>Bacteria</taxon>
        <taxon>Pseudomonadati</taxon>
        <taxon>Fibrobacterota</taxon>
        <taxon>Chitinivibrionia</taxon>
        <taxon>Chitinivibrionales</taxon>
        <taxon>Chitinivibrionaceae</taxon>
        <taxon>Chitinivibrio</taxon>
    </lineage>
</organism>
<feature type="domain" description="AAA" evidence="1">
    <location>
        <begin position="1"/>
        <end position="178"/>
    </location>
</feature>
<proteinExistence type="predicted"/>
<reference evidence="2 3" key="1">
    <citation type="journal article" date="2013" name="Environ. Microbiol.">
        <title>Genome analysis of Chitinivibrio alkaliphilus gen. nov., sp. nov., a novel extremely haloalkaliphilic anaerobic chitinolytic bacterium from the candidate phylum Termite Group 3.</title>
        <authorList>
            <person name="Sorokin D.Y."/>
            <person name="Gumerov V.M."/>
            <person name="Rakitin A.L."/>
            <person name="Beletsky A.V."/>
            <person name="Damste J.S."/>
            <person name="Muyzer G."/>
            <person name="Mardanov A.V."/>
            <person name="Ravin N.V."/>
        </authorList>
    </citation>
    <scope>NUCLEOTIDE SEQUENCE [LARGE SCALE GENOMIC DNA]</scope>
    <source>
        <strain evidence="2 3">ACht1</strain>
    </source>
</reference>
<dbReference type="AlphaFoldDB" id="U7D7Q6"/>
<dbReference type="Gene3D" id="3.40.50.300">
    <property type="entry name" value="P-loop containing nucleotide triphosphate hydrolases"/>
    <property type="match status" value="1"/>
</dbReference>
<accession>U7D7Q6</accession>
<dbReference type="eggNOG" id="COG1192">
    <property type="taxonomic scope" value="Bacteria"/>
</dbReference>
<dbReference type="OrthoDB" id="9815116at2"/>
<dbReference type="Proteomes" id="UP000017148">
    <property type="component" value="Unassembled WGS sequence"/>
</dbReference>
<dbReference type="PATRIC" id="fig|1313304.3.peg.1915"/>
<evidence type="ECO:0000313" key="3">
    <source>
        <dbReference type="Proteomes" id="UP000017148"/>
    </source>
</evidence>
<dbReference type="InterPro" id="IPR025669">
    <property type="entry name" value="AAA_dom"/>
</dbReference>
<dbReference type="Pfam" id="PF13614">
    <property type="entry name" value="AAA_31"/>
    <property type="match status" value="1"/>
</dbReference>
<name>U7D7Q6_9BACT</name>
<protein>
    <submittedName>
        <fullName evidence="2">ATPases involved in chromosome partitioning</fullName>
    </submittedName>
</protein>
<dbReference type="FunFam" id="3.40.50.300:FF:000285">
    <property type="entry name" value="Sporulation initiation inhibitor Soj"/>
    <property type="match status" value="1"/>
</dbReference>
<comment type="caution">
    <text evidence="2">The sequence shown here is derived from an EMBL/GenBank/DDBJ whole genome shotgun (WGS) entry which is preliminary data.</text>
</comment>
<sequence length="261" mass="28188">MKVLAVSNQKGGVGKTTTAINLAACLGACEKKTLLIDMDSQCNSTTGIGLDKEGDGFSSYEVLMGTCSVEDAIQPSPGISYLDVLPSSVNLAGVELELVSAFSRERKLAGVIEHVSDTYEYIIVDSPPSLGLITVNILTAVDAVLIPIQCEYYALEGLAELLNTIRLVQKKLNPSLTIEGVLLTMYDGRLNLSRQVVQDVRSYFSGNVFDTIIPRNVKLSESPSFGKSIIEYDVMSRGAVAYRDLANEVINNTTPVRKGEQ</sequence>